<gene>
    <name evidence="3 4" type="primary">LOC105262920</name>
</gene>
<sequence length="616" mass="69098">MERIFLMAAVCVISTRGDGTYGSVKVVDNALQFKVPNEAGIDDTQWIVINRTSQAINKIFTKKDECSRYCIEGEDSNDKVPPNLHRKRINFIWHISDNLPEFNKNALSLDNQELKNSNGPEISREKCEIQLSIGCKNSINGVDRENADKLEILRKTHLTGFTSNKFNVHLDADHLQLRIEGNVTWIFLEIPAGRRNGMEPLGLSLVRADGNGVNLIANNPPPGGWLLKLRGRENSTYSLTAWQVVPLDTPEPLAALQDDDKLNRDIENDGIVIFLEDMETPESRQASLRFPSESSDLEGNRNYPKAVVFQEPLDELSKFQIEENADAELRDLSRSSGLITRGKSVPVDLSPETKLLVKPGTIHTIIFTVTNNQAFALIHEFHPSSTQFQIRGIEPRRWWIQPDQTIKVGVHVEVPLVDENIVNTVTLHVKRSENLDPVQKSAYMYLQRSSNSISDSTKPTIDYEFSNNCAGRLRLERCENNFWSVDITVTDDNSGLKRVASQPNGVHSKREFIAGTKNAVHFLYTSTCCYTKVEVTATDVVGNTHSRTIDVTAWDNLSTGEIVAIVLGSLFLLLIIILLILLCIHCIRKRRSADISYSQRYGSRGGPSSRAEGTNF</sequence>
<evidence type="ECO:0000313" key="4">
    <source>
        <dbReference type="RefSeq" id="XP_011297125.1"/>
    </source>
</evidence>
<proteinExistence type="predicted"/>
<evidence type="ECO:0000256" key="1">
    <source>
        <dbReference type="SAM" id="Phobius"/>
    </source>
</evidence>
<dbReference type="RefSeq" id="XP_011297125.1">
    <property type="nucleotide sequence ID" value="XM_011298823.1"/>
</dbReference>
<dbReference type="KEGG" id="fas:105262920"/>
<evidence type="ECO:0000313" key="2">
    <source>
        <dbReference type="Proteomes" id="UP000694866"/>
    </source>
</evidence>
<protein>
    <submittedName>
        <fullName evidence="3 4">Uncharacterized protein</fullName>
    </submittedName>
</protein>
<dbReference type="Proteomes" id="UP000694866">
    <property type="component" value="Unplaced"/>
</dbReference>
<evidence type="ECO:0000313" key="3">
    <source>
        <dbReference type="RefSeq" id="XP_011297114.1"/>
    </source>
</evidence>
<dbReference type="AlphaFoldDB" id="A0A9R1SU03"/>
<keyword evidence="1" id="KW-0812">Transmembrane</keyword>
<dbReference type="OrthoDB" id="69269at2759"/>
<keyword evidence="1" id="KW-0472">Membrane</keyword>
<reference evidence="3 4" key="1">
    <citation type="submission" date="2025-04" db="UniProtKB">
        <authorList>
            <consortium name="RefSeq"/>
        </authorList>
    </citation>
    <scope>IDENTIFICATION</scope>
    <source>
        <strain evidence="3 4">USDA-PBARC FA_bdor</strain>
        <tissue evidence="3 4">Whole organism</tissue>
    </source>
</reference>
<keyword evidence="1" id="KW-1133">Transmembrane helix</keyword>
<accession>A0A9R1SU26</accession>
<accession>A0A9R1SU03</accession>
<organism evidence="2 3">
    <name type="scientific">Fopius arisanus</name>
    <dbReference type="NCBI Taxonomy" id="64838"/>
    <lineage>
        <taxon>Eukaryota</taxon>
        <taxon>Metazoa</taxon>
        <taxon>Ecdysozoa</taxon>
        <taxon>Arthropoda</taxon>
        <taxon>Hexapoda</taxon>
        <taxon>Insecta</taxon>
        <taxon>Pterygota</taxon>
        <taxon>Neoptera</taxon>
        <taxon>Endopterygota</taxon>
        <taxon>Hymenoptera</taxon>
        <taxon>Apocrita</taxon>
        <taxon>Ichneumonoidea</taxon>
        <taxon>Braconidae</taxon>
        <taxon>Opiinae</taxon>
        <taxon>Fopius</taxon>
    </lineage>
</organism>
<feature type="transmembrane region" description="Helical" evidence="1">
    <location>
        <begin position="562"/>
        <end position="584"/>
    </location>
</feature>
<name>A0A9R1SU03_9HYME</name>
<dbReference type="RefSeq" id="XP_011297114.1">
    <property type="nucleotide sequence ID" value="XM_011298812.1"/>
</dbReference>
<dbReference type="GeneID" id="105262920"/>
<keyword evidence="2" id="KW-1185">Reference proteome</keyword>